<evidence type="ECO:0000259" key="8">
    <source>
        <dbReference type="PROSITE" id="PS51198"/>
    </source>
</evidence>
<feature type="compositionally biased region" description="Acidic residues" evidence="7">
    <location>
        <begin position="475"/>
        <end position="490"/>
    </location>
</feature>
<dbReference type="Gene3D" id="3.40.50.300">
    <property type="entry name" value="P-loop containing nucleotide triphosphate hydrolases"/>
    <property type="match status" value="2"/>
</dbReference>
<evidence type="ECO:0000256" key="4">
    <source>
        <dbReference type="ARBA" id="ARBA00022840"/>
    </source>
</evidence>
<comment type="caution">
    <text evidence="9">The sequence shown here is derived from an EMBL/GenBank/DDBJ whole genome shotgun (WGS) entry which is preliminary data.</text>
</comment>
<dbReference type="Pfam" id="PF13538">
    <property type="entry name" value="UvrD_C_2"/>
    <property type="match status" value="1"/>
</dbReference>
<evidence type="ECO:0000256" key="7">
    <source>
        <dbReference type="SAM" id="MobiDB-lite"/>
    </source>
</evidence>
<gene>
    <name evidence="9" type="ORF">LMG3415_00588</name>
</gene>
<dbReference type="EMBL" id="CADIKR010000001">
    <property type="protein sequence ID" value="CAB3824601.1"/>
    <property type="molecule type" value="Genomic_DNA"/>
</dbReference>
<feature type="binding site" evidence="6">
    <location>
        <begin position="242"/>
        <end position="249"/>
    </location>
    <ligand>
        <name>ATP</name>
        <dbReference type="ChEBI" id="CHEBI:30616"/>
    </ligand>
</feature>
<dbReference type="InterPro" id="IPR027417">
    <property type="entry name" value="P-loop_NTPase"/>
</dbReference>
<evidence type="ECO:0000256" key="5">
    <source>
        <dbReference type="ARBA" id="ARBA00034923"/>
    </source>
</evidence>
<dbReference type="Proteomes" id="UP000507140">
    <property type="component" value="Unassembled WGS sequence"/>
</dbReference>
<keyword evidence="1 6" id="KW-0547">Nucleotide-binding</keyword>
<evidence type="ECO:0000256" key="3">
    <source>
        <dbReference type="ARBA" id="ARBA00022806"/>
    </source>
</evidence>
<evidence type="ECO:0000313" key="10">
    <source>
        <dbReference type="Proteomes" id="UP000507140"/>
    </source>
</evidence>
<keyword evidence="3 6" id="KW-0347">Helicase</keyword>
<proteinExistence type="predicted"/>
<feature type="domain" description="UvrD-like helicase ATP-binding" evidence="8">
    <location>
        <begin position="221"/>
        <end position="714"/>
    </location>
</feature>
<evidence type="ECO:0000256" key="1">
    <source>
        <dbReference type="ARBA" id="ARBA00022741"/>
    </source>
</evidence>
<dbReference type="PANTHER" id="PTHR11070:SF2">
    <property type="entry name" value="ATP-DEPENDENT DNA HELICASE SRS2"/>
    <property type="match status" value="1"/>
</dbReference>
<reference evidence="9 10" key="1">
    <citation type="submission" date="2020-04" db="EMBL/GenBank/DDBJ databases">
        <authorList>
            <person name="De Canck E."/>
        </authorList>
    </citation>
    <scope>NUCLEOTIDE SEQUENCE [LARGE SCALE GENOMIC DNA]</scope>
    <source>
        <strain evidence="9 10">LMG 3415</strain>
    </source>
</reference>
<feature type="region of interest" description="Disordered" evidence="7">
    <location>
        <begin position="472"/>
        <end position="498"/>
    </location>
</feature>
<dbReference type="SUPFAM" id="SSF52540">
    <property type="entry name" value="P-loop containing nucleoside triphosphate hydrolases"/>
    <property type="match status" value="2"/>
</dbReference>
<evidence type="ECO:0000256" key="2">
    <source>
        <dbReference type="ARBA" id="ARBA00022801"/>
    </source>
</evidence>
<protein>
    <recommendedName>
        <fullName evidence="5">DNA 3'-5' helicase II</fullName>
    </recommendedName>
</protein>
<dbReference type="InterPro" id="IPR014016">
    <property type="entry name" value="UvrD-like_ATP-bd"/>
</dbReference>
<accession>A0ABM8L7N4</accession>
<keyword evidence="4 6" id="KW-0067">ATP-binding</keyword>
<sequence length="905" mass="99689">MEVSKESRQHIEHLAEEALTQLGSIAAAAKSKLHDERALGSDVMASINTMTSGTTVQRLDQINQANRDSYAVLEREPAIARVVVADEEGEERTYYICRTTPISGFPNLASYRAPVGRLASLSVGAEFTLPNGDIVEVLERAQLRPAALADGWDSHNTVVEAERFGPLTIESLRALLTEVVGEEVTEDLLGQLLAEETVKANIIDGVRRSVITKMGLRDQPVLDQYQDEIFRLPLDKRLLILGPPGTGKTTTLIRRLGQKLDTAFLEEGEQRMVEMVATAQGTVHGNSWLMFTPTELLKQYLKEAFAREDVPASDQRIKTWQDYRRELARNAFGVLRTASGGGSFVLKDGLPSLSEDALERPIQWFDDFNTWQRNVYVQELHEAASMLCEAKVPEAQSLGERLHGILTQASDGALASTFGSLAAEIPKVQALAGSLKEASDDKIKAALNLQLNRNRAFLDELARLIDGIQQAQTTDADEQDDLDAEEEEDSTTSRTGRSAALNAYMQAVRAQARAAASKRAVSKTSRNGKIIEWLAERGLTETDRADVGASLLVQTNARRFVNPVKRYLDGIPKRYRAFRRERQQSGNWYFSEGFEARDIHPLELDIVLLAVLRAAGDLISRPNVQRDIDSPAWSALQPILGHYRNQVLVDEATDFSPIQLACMAALAHPRLRSFFACGDFNQRLTTWGARSADEMKWVFADFDIKEITVSYRQSKQLNDLARAMIRAVGGTEQNASLPAHVDSGGVAPALLEHATDTAIVVSWLADRIREIERFVGQLPSIAIFVNSQDDVPAVAEALNAALAEHNIPVIASDGRTVGQESNVRVFDIQHIKGLEFEAVFFVGVDQLAALHPALFDKYLYVGTTRAATYLGVTCDGALPPTIESLRAHFGQDWQAPGSQQAGAEQ</sequence>
<dbReference type="PROSITE" id="PS51198">
    <property type="entry name" value="UVRD_HELICASE_ATP_BIND"/>
    <property type="match status" value="1"/>
</dbReference>
<keyword evidence="2 6" id="KW-0378">Hydrolase</keyword>
<dbReference type="InterPro" id="IPR027785">
    <property type="entry name" value="UvrD-like_helicase_C"/>
</dbReference>
<organism evidence="9 10">
    <name type="scientific">Achromobacter mucicolens</name>
    <dbReference type="NCBI Taxonomy" id="1389922"/>
    <lineage>
        <taxon>Bacteria</taxon>
        <taxon>Pseudomonadati</taxon>
        <taxon>Pseudomonadota</taxon>
        <taxon>Betaproteobacteria</taxon>
        <taxon>Burkholderiales</taxon>
        <taxon>Alcaligenaceae</taxon>
        <taxon>Achromobacter</taxon>
    </lineage>
</organism>
<dbReference type="PANTHER" id="PTHR11070">
    <property type="entry name" value="UVRD / RECB / PCRA DNA HELICASE FAMILY MEMBER"/>
    <property type="match status" value="1"/>
</dbReference>
<name>A0ABM8L7N4_9BURK</name>
<evidence type="ECO:0000313" key="9">
    <source>
        <dbReference type="EMBL" id="CAB3824601.1"/>
    </source>
</evidence>
<keyword evidence="10" id="KW-1185">Reference proteome</keyword>
<evidence type="ECO:0000256" key="6">
    <source>
        <dbReference type="PROSITE-ProRule" id="PRU00560"/>
    </source>
</evidence>
<dbReference type="InterPro" id="IPR000212">
    <property type="entry name" value="DNA_helicase_UvrD/REP"/>
</dbReference>
<dbReference type="RefSeq" id="WP_180097562.1">
    <property type="nucleotide sequence ID" value="NZ_CADIKR010000001.1"/>
</dbReference>